<feature type="region of interest" description="Disordered" evidence="4">
    <location>
        <begin position="1"/>
        <end position="21"/>
    </location>
</feature>
<dbReference type="GO" id="GO:0016787">
    <property type="term" value="F:hydrolase activity"/>
    <property type="evidence" value="ECO:0007669"/>
    <property type="project" value="UniProtKB-KW"/>
</dbReference>
<dbReference type="InterPro" id="IPR007137">
    <property type="entry name" value="DUF348"/>
</dbReference>
<feature type="compositionally biased region" description="Polar residues" evidence="4">
    <location>
        <begin position="387"/>
        <end position="398"/>
    </location>
</feature>
<dbReference type="InterPro" id="IPR011098">
    <property type="entry name" value="G5_dom"/>
</dbReference>
<accession>A0A2Y9C479</accession>
<dbReference type="CDD" id="cd13925">
    <property type="entry name" value="RPF"/>
    <property type="match status" value="1"/>
</dbReference>
<dbReference type="OrthoDB" id="1404170at2"/>
<gene>
    <name evidence="6" type="ORF">SAMN05216184_10270</name>
</gene>
<organism evidence="6 7">
    <name type="scientific">Georgenia satyanarayanai</name>
    <dbReference type="NCBI Taxonomy" id="860221"/>
    <lineage>
        <taxon>Bacteria</taxon>
        <taxon>Bacillati</taxon>
        <taxon>Actinomycetota</taxon>
        <taxon>Actinomycetes</taxon>
        <taxon>Micrococcales</taxon>
        <taxon>Bogoriellaceae</taxon>
        <taxon>Georgenia</taxon>
    </lineage>
</organism>
<keyword evidence="7" id="KW-1185">Reference proteome</keyword>
<feature type="compositionally biased region" description="Low complexity" evidence="4">
    <location>
        <begin position="317"/>
        <end position="348"/>
    </location>
</feature>
<feature type="region of interest" description="Disordered" evidence="4">
    <location>
        <begin position="387"/>
        <end position="406"/>
    </location>
</feature>
<dbReference type="InterPro" id="IPR010618">
    <property type="entry name" value="RPF"/>
</dbReference>
<dbReference type="InterPro" id="IPR006311">
    <property type="entry name" value="TAT_signal"/>
</dbReference>
<feature type="region of interest" description="Disordered" evidence="4">
    <location>
        <begin position="293"/>
        <end position="349"/>
    </location>
</feature>
<keyword evidence="3" id="KW-0378">Hydrolase</keyword>
<dbReference type="PROSITE" id="PS51318">
    <property type="entry name" value="TAT"/>
    <property type="match status" value="1"/>
</dbReference>
<feature type="domain" description="G5" evidence="5">
    <location>
        <begin position="216"/>
        <end position="296"/>
    </location>
</feature>
<dbReference type="PROSITE" id="PS51109">
    <property type="entry name" value="G5"/>
    <property type="match status" value="1"/>
</dbReference>
<dbReference type="InterPro" id="IPR023346">
    <property type="entry name" value="Lysozyme-like_dom_sf"/>
</dbReference>
<dbReference type="Pfam" id="PF03990">
    <property type="entry name" value="DUF348"/>
    <property type="match status" value="2"/>
</dbReference>
<dbReference type="AlphaFoldDB" id="A0A2Y9C479"/>
<keyword evidence="2" id="KW-0732">Signal</keyword>
<evidence type="ECO:0000256" key="2">
    <source>
        <dbReference type="ARBA" id="ARBA00022729"/>
    </source>
</evidence>
<dbReference type="EMBL" id="UETB01000002">
    <property type="protein sequence ID" value="SSA39153.1"/>
    <property type="molecule type" value="Genomic_DNA"/>
</dbReference>
<evidence type="ECO:0000313" key="6">
    <source>
        <dbReference type="EMBL" id="SSA39153.1"/>
    </source>
</evidence>
<evidence type="ECO:0000256" key="4">
    <source>
        <dbReference type="SAM" id="MobiDB-lite"/>
    </source>
</evidence>
<dbReference type="SMART" id="SM01208">
    <property type="entry name" value="G5"/>
    <property type="match status" value="1"/>
</dbReference>
<evidence type="ECO:0000256" key="1">
    <source>
        <dbReference type="ARBA" id="ARBA00010830"/>
    </source>
</evidence>
<dbReference type="Pfam" id="PF06737">
    <property type="entry name" value="Transglycosylas"/>
    <property type="match status" value="1"/>
</dbReference>
<evidence type="ECO:0000259" key="5">
    <source>
        <dbReference type="PROSITE" id="PS51109"/>
    </source>
</evidence>
<dbReference type="SUPFAM" id="SSF53955">
    <property type="entry name" value="Lysozyme-like"/>
    <property type="match status" value="1"/>
</dbReference>
<reference evidence="6 7" key="1">
    <citation type="submission" date="2016-10" db="EMBL/GenBank/DDBJ databases">
        <authorList>
            <person name="Cai Z."/>
        </authorList>
    </citation>
    <scope>NUCLEOTIDE SEQUENCE [LARGE SCALE GENOMIC DNA]</scope>
    <source>
        <strain evidence="6 7">CGMCC 1.10826</strain>
    </source>
</reference>
<proteinExistence type="inferred from homology"/>
<comment type="similarity">
    <text evidence="1">Belongs to the transglycosylase family. Rpf subfamily.</text>
</comment>
<dbReference type="Pfam" id="PF07501">
    <property type="entry name" value="G5"/>
    <property type="match status" value="1"/>
</dbReference>
<dbReference type="Gene3D" id="2.20.230.10">
    <property type="entry name" value="Resuscitation-promoting factor rpfb"/>
    <property type="match status" value="1"/>
</dbReference>
<name>A0A2Y9C479_9MICO</name>
<evidence type="ECO:0000313" key="7">
    <source>
        <dbReference type="Proteomes" id="UP000250222"/>
    </source>
</evidence>
<dbReference type="RefSeq" id="WP_110851417.1">
    <property type="nucleotide sequence ID" value="NZ_QKLZ01000002.1"/>
</dbReference>
<sequence length="425" mass="43474">MLSHDTLDQNPSTPPADAAPRRRRLRAALATVGAAALVTGGGVAVASAHKTVALDVDGVEQTVSTFAGSVEGLLDEHDVAVGEHDAVGPELDETLDDGMLVVVRSARQIRVDVDGEQRAMWTTAQTTGEAIQSFGEAGRQITVAASRSNDGGREALDMPLVDGAPVEVVADGETQRVTPEGEAHLDEVLELAGVTVGKLDGVVVGTGEGGVVSVTVTRGTHALETDTEAVPFETTEREDDSLYVGERRVVQEGAEGRRVRASLAVQVNGEERVSEASSYVTVVEPVDEIVAVGTKERPVAPQPSAPSRGSSGGSSSAGGSSSSSSDESSSGGSSSSEESSSGGAPSSGVWASLAQCESGGNPSIVSSNGLYHGLYQFSVGTWQSVGGSGLPSQASPAEQTKRAQMLQARSGWGQWPACSAKLGLR</sequence>
<dbReference type="Proteomes" id="UP000250222">
    <property type="component" value="Unassembled WGS sequence"/>
</dbReference>
<dbReference type="Gene3D" id="1.10.530.10">
    <property type="match status" value="1"/>
</dbReference>
<evidence type="ECO:0000256" key="3">
    <source>
        <dbReference type="ARBA" id="ARBA00022801"/>
    </source>
</evidence>
<protein>
    <submittedName>
        <fullName evidence="6">Uncharacterized conserved protein YabE, contains G5 and tandem DUF348 domains</fullName>
    </submittedName>
</protein>